<evidence type="ECO:0000313" key="2">
    <source>
        <dbReference type="Proteomes" id="UP000324222"/>
    </source>
</evidence>
<name>A0A5B7EWN1_PORTR</name>
<reference evidence="1 2" key="1">
    <citation type="submission" date="2019-05" db="EMBL/GenBank/DDBJ databases">
        <title>Another draft genome of Portunus trituberculatus and its Hox gene families provides insights of decapod evolution.</title>
        <authorList>
            <person name="Jeong J.-H."/>
            <person name="Song I."/>
            <person name="Kim S."/>
            <person name="Choi T."/>
            <person name="Kim D."/>
            <person name="Ryu S."/>
            <person name="Kim W."/>
        </authorList>
    </citation>
    <scope>NUCLEOTIDE SEQUENCE [LARGE SCALE GENOMIC DNA]</scope>
    <source>
        <tissue evidence="1">Muscle</tissue>
    </source>
</reference>
<protein>
    <submittedName>
        <fullName evidence="1">Uncharacterized protein</fullName>
    </submittedName>
</protein>
<organism evidence="1 2">
    <name type="scientific">Portunus trituberculatus</name>
    <name type="common">Swimming crab</name>
    <name type="synonym">Neptunus trituberculatus</name>
    <dbReference type="NCBI Taxonomy" id="210409"/>
    <lineage>
        <taxon>Eukaryota</taxon>
        <taxon>Metazoa</taxon>
        <taxon>Ecdysozoa</taxon>
        <taxon>Arthropoda</taxon>
        <taxon>Crustacea</taxon>
        <taxon>Multicrustacea</taxon>
        <taxon>Malacostraca</taxon>
        <taxon>Eumalacostraca</taxon>
        <taxon>Eucarida</taxon>
        <taxon>Decapoda</taxon>
        <taxon>Pleocyemata</taxon>
        <taxon>Brachyura</taxon>
        <taxon>Eubrachyura</taxon>
        <taxon>Portunoidea</taxon>
        <taxon>Portunidae</taxon>
        <taxon>Portuninae</taxon>
        <taxon>Portunus</taxon>
    </lineage>
</organism>
<sequence length="84" mass="8593">MSCSDLDTTSSCIFCGAKVTCHLRSQSSRRRSVVLRRAVTACSSPGPTALFSSRGVKAALTSPSFVVIAVSPATTGREGGSLVG</sequence>
<gene>
    <name evidence="1" type="ORF">E2C01_030746</name>
</gene>
<dbReference type="AlphaFoldDB" id="A0A5B7EWN1"/>
<accession>A0A5B7EWN1</accession>
<proteinExistence type="predicted"/>
<dbReference type="EMBL" id="VSRR010003732">
    <property type="protein sequence ID" value="MPC37273.1"/>
    <property type="molecule type" value="Genomic_DNA"/>
</dbReference>
<keyword evidence="2" id="KW-1185">Reference proteome</keyword>
<comment type="caution">
    <text evidence="1">The sequence shown here is derived from an EMBL/GenBank/DDBJ whole genome shotgun (WGS) entry which is preliminary data.</text>
</comment>
<dbReference type="Proteomes" id="UP000324222">
    <property type="component" value="Unassembled WGS sequence"/>
</dbReference>
<evidence type="ECO:0000313" key="1">
    <source>
        <dbReference type="EMBL" id="MPC37273.1"/>
    </source>
</evidence>